<feature type="region of interest" description="Disordered" evidence="1">
    <location>
        <begin position="1"/>
        <end position="89"/>
    </location>
</feature>
<evidence type="ECO:0000313" key="4">
    <source>
        <dbReference type="Proteomes" id="UP000314294"/>
    </source>
</evidence>
<evidence type="ECO:0000313" key="3">
    <source>
        <dbReference type="EMBL" id="TNN51570.1"/>
    </source>
</evidence>
<name>A0A4Z2GE73_9TELE</name>
<protein>
    <submittedName>
        <fullName evidence="3">Myelin transcription factor 1</fullName>
    </submittedName>
</protein>
<dbReference type="Proteomes" id="UP000314294">
    <property type="component" value="Unassembled WGS sequence"/>
</dbReference>
<accession>A0A4Z2GE73</accession>
<keyword evidence="4" id="KW-1185">Reference proteome</keyword>
<dbReference type="Pfam" id="PF08474">
    <property type="entry name" value="MYT1"/>
    <property type="match status" value="1"/>
</dbReference>
<reference evidence="3 4" key="1">
    <citation type="submission" date="2019-03" db="EMBL/GenBank/DDBJ databases">
        <title>First draft genome of Liparis tanakae, snailfish: a comprehensive survey of snailfish specific genes.</title>
        <authorList>
            <person name="Kim W."/>
            <person name="Song I."/>
            <person name="Jeong J.-H."/>
            <person name="Kim D."/>
            <person name="Kim S."/>
            <person name="Ryu S."/>
            <person name="Song J.Y."/>
            <person name="Lee S.K."/>
        </authorList>
    </citation>
    <scope>NUCLEOTIDE SEQUENCE [LARGE SCALE GENOMIC DNA]</scope>
    <source>
        <tissue evidence="3">Muscle</tissue>
    </source>
</reference>
<evidence type="ECO:0000256" key="1">
    <source>
        <dbReference type="SAM" id="MobiDB-lite"/>
    </source>
</evidence>
<dbReference type="InterPro" id="IPR013681">
    <property type="entry name" value="Myelin_TF"/>
</dbReference>
<dbReference type="AlphaFoldDB" id="A0A4Z2GE73"/>
<evidence type="ECO:0000259" key="2">
    <source>
        <dbReference type="Pfam" id="PF08474"/>
    </source>
</evidence>
<gene>
    <name evidence="3" type="primary">Myt1</name>
    <name evidence="3" type="ORF">EYF80_038209</name>
</gene>
<feature type="domain" description="Myelin transcription factor 1" evidence="2">
    <location>
        <begin position="6"/>
        <end position="99"/>
    </location>
</feature>
<sequence>MKKTKKEGVQPPEPSSSSSSSSQHVGAALSQGHAQPEWEEPLDFTKSSGVKEEDHEEVEFTAPSYTSSDGEEEDQENLEDRKYPGEVTTGSFKVKFQPKDSKKEILM</sequence>
<dbReference type="EMBL" id="SRLO01000577">
    <property type="protein sequence ID" value="TNN51570.1"/>
    <property type="molecule type" value="Genomic_DNA"/>
</dbReference>
<proteinExistence type="predicted"/>
<comment type="caution">
    <text evidence="3">The sequence shown here is derived from an EMBL/GenBank/DDBJ whole genome shotgun (WGS) entry which is preliminary data.</text>
</comment>
<organism evidence="3 4">
    <name type="scientific">Liparis tanakae</name>
    <name type="common">Tanaka's snailfish</name>
    <dbReference type="NCBI Taxonomy" id="230148"/>
    <lineage>
        <taxon>Eukaryota</taxon>
        <taxon>Metazoa</taxon>
        <taxon>Chordata</taxon>
        <taxon>Craniata</taxon>
        <taxon>Vertebrata</taxon>
        <taxon>Euteleostomi</taxon>
        <taxon>Actinopterygii</taxon>
        <taxon>Neopterygii</taxon>
        <taxon>Teleostei</taxon>
        <taxon>Neoteleostei</taxon>
        <taxon>Acanthomorphata</taxon>
        <taxon>Eupercaria</taxon>
        <taxon>Perciformes</taxon>
        <taxon>Cottioidei</taxon>
        <taxon>Cottales</taxon>
        <taxon>Liparidae</taxon>
        <taxon>Liparis</taxon>
    </lineage>
</organism>